<dbReference type="RefSeq" id="WP_167836948.1">
    <property type="nucleotide sequence ID" value="NZ_BFBB01000004.1"/>
</dbReference>
<dbReference type="EMBL" id="BFBB01000004">
    <property type="protein sequence ID" value="GBF50164.1"/>
    <property type="molecule type" value="Genomic_DNA"/>
</dbReference>
<evidence type="ECO:0000313" key="2">
    <source>
        <dbReference type="Proteomes" id="UP000245133"/>
    </source>
</evidence>
<dbReference type="SUPFAM" id="SSF50475">
    <property type="entry name" value="FMN-binding split barrel"/>
    <property type="match status" value="1"/>
</dbReference>
<gene>
    <name evidence="1" type="ORF">LPTSP4_16880</name>
</gene>
<comment type="caution">
    <text evidence="1">The sequence shown here is derived from an EMBL/GenBank/DDBJ whole genome shotgun (WGS) entry which is preliminary data.</text>
</comment>
<dbReference type="PANTHER" id="PTHR35802">
    <property type="entry name" value="PROTEASE SYNTHASE AND SPORULATION PROTEIN PAI 2"/>
    <property type="match status" value="1"/>
</dbReference>
<dbReference type="Proteomes" id="UP000245133">
    <property type="component" value="Unassembled WGS sequence"/>
</dbReference>
<dbReference type="Pfam" id="PF04299">
    <property type="entry name" value="FMN_bind_2"/>
    <property type="match status" value="1"/>
</dbReference>
<reference evidence="1 2" key="1">
    <citation type="submission" date="2018-02" db="EMBL/GenBank/DDBJ databases">
        <title>Novel Leptospira species isolated from soil and water in Japan.</title>
        <authorList>
            <person name="Nakao R."/>
            <person name="Masuzawa T."/>
        </authorList>
    </citation>
    <scope>NUCLEOTIDE SEQUENCE [LARGE SCALE GENOMIC DNA]</scope>
    <source>
        <strain evidence="1 2">YH101</strain>
    </source>
</reference>
<accession>A0A2P2DZU9</accession>
<keyword evidence="2" id="KW-1185">Reference proteome</keyword>
<organism evidence="1 2">
    <name type="scientific">Leptospira ryugenii</name>
    <dbReference type="NCBI Taxonomy" id="1917863"/>
    <lineage>
        <taxon>Bacteria</taxon>
        <taxon>Pseudomonadati</taxon>
        <taxon>Spirochaetota</taxon>
        <taxon>Spirochaetia</taxon>
        <taxon>Leptospirales</taxon>
        <taxon>Leptospiraceae</taxon>
        <taxon>Leptospira</taxon>
    </lineage>
</organism>
<name>A0A2P2DZU9_9LEPT</name>
<dbReference type="InterPro" id="IPR007396">
    <property type="entry name" value="TR_PAI2-type"/>
</dbReference>
<dbReference type="InterPro" id="IPR012349">
    <property type="entry name" value="Split_barrel_FMN-bd"/>
</dbReference>
<evidence type="ECO:0000313" key="1">
    <source>
        <dbReference type="EMBL" id="GBF50164.1"/>
    </source>
</evidence>
<sequence length="205" mass="23271">MFLPASFQSKDPNFPWKLIQENPFGTLVNFDGNSLLGTHIPFLISPDRRYLYAHLAKANPQWQTLSEREGMAIFLGPHHYISPTWYETPQTVPTWNYMAVHVYGHLTLVSDLKEVLQSLLDLVDEFEGKNSSYHLSNLEDSTLQKLTMGIVAIRMEITKVDAKAKLSQNHPEERKRRVIEALQSIGTENAVHIAKAMESALLGLI</sequence>
<dbReference type="Gene3D" id="2.30.110.10">
    <property type="entry name" value="Electron Transport, Fmn-binding Protein, Chain A"/>
    <property type="match status" value="1"/>
</dbReference>
<dbReference type="PANTHER" id="PTHR35802:SF1">
    <property type="entry name" value="PROTEASE SYNTHASE AND SPORULATION PROTEIN PAI 2"/>
    <property type="match status" value="1"/>
</dbReference>
<dbReference type="AlphaFoldDB" id="A0A2P2DZU9"/>
<proteinExistence type="predicted"/>
<dbReference type="PIRSF" id="PIRSF010372">
    <property type="entry name" value="PaiB"/>
    <property type="match status" value="1"/>
</dbReference>
<protein>
    <submittedName>
        <fullName evidence="1">Transcriptional regulator</fullName>
    </submittedName>
</protein>